<dbReference type="SUPFAM" id="SSF52087">
    <property type="entry name" value="CRAL/TRIO domain"/>
    <property type="match status" value="1"/>
</dbReference>
<name>A0ABR3ZEV8_9PEZI</name>
<evidence type="ECO:0000313" key="4">
    <source>
        <dbReference type="Proteomes" id="UP001583280"/>
    </source>
</evidence>
<dbReference type="PROSITE" id="PS50191">
    <property type="entry name" value="CRAL_TRIO"/>
    <property type="match status" value="1"/>
</dbReference>
<dbReference type="InterPro" id="IPR052432">
    <property type="entry name" value="PITP/CRAL-TRIO"/>
</dbReference>
<dbReference type="Proteomes" id="UP001583280">
    <property type="component" value="Unassembled WGS sequence"/>
</dbReference>
<dbReference type="CDD" id="cd00170">
    <property type="entry name" value="SEC14"/>
    <property type="match status" value="1"/>
</dbReference>
<sequence>MHIPPAADKTTSMTSTTIPPGHVGNLTPEQEEKLKKMWAALYRIFGVTSSGDDTSATTNGTLALPGSSSGTAKDGEKEKLKKKSLFSRKPKEPTDAAIAQADADDKYGQTKLFQETLQKETPDALRNSLWSMIKHDDPDSLTLRFLRARKWDVEKALIMFISAVSWRSSEMKLDTDIMVNGDAGALRDSISGTGDAKIDGMGLMDQIRMGKAFFHGCDKESRPLCFVRVRLHHQGEQSEASQERNTVLLIETARLMLQPPVETATIVFDMTGFSISNMDYAPVKFMIKCFEANYPECLGVVLVYKAPWVFQGFWKIIRGWLDPVVANKIKFVNSVKDLSAYIPEDRIPQELDGTENWSYKYVEPVDGENDLMKDTATRDKIQAERDQYYKDFEQSTIRWIKGDSDTTSQRNEVKAKLRQNYWTLDPYIRARSLYDRTGVLNPGGKVTYYPTNSDASSSATAVSETPATGAK</sequence>
<feature type="region of interest" description="Disordered" evidence="1">
    <location>
        <begin position="450"/>
        <end position="471"/>
    </location>
</feature>
<reference evidence="3 4" key="1">
    <citation type="journal article" date="2024" name="IMA Fungus">
        <title>IMA Genome - F19 : A genome assembly and annotation guide to empower mycologists, including annotated draft genome sequences of Ceratocystis pirilliformis, Diaporthe australafricana, Fusarium ophioides, Paecilomyces lecythidis, and Sporothrix stenoceras.</title>
        <authorList>
            <person name="Aylward J."/>
            <person name="Wilson A.M."/>
            <person name="Visagie C.M."/>
            <person name="Spraker J."/>
            <person name="Barnes I."/>
            <person name="Buitendag C."/>
            <person name="Ceriani C."/>
            <person name="Del Mar Angel L."/>
            <person name="du Plessis D."/>
            <person name="Fuchs T."/>
            <person name="Gasser K."/>
            <person name="Kramer D."/>
            <person name="Li W."/>
            <person name="Munsamy K."/>
            <person name="Piso A."/>
            <person name="Price J.L."/>
            <person name="Sonnekus B."/>
            <person name="Thomas C."/>
            <person name="van der Nest A."/>
            <person name="van Dijk A."/>
            <person name="van Heerden A."/>
            <person name="van Vuuren N."/>
            <person name="Yilmaz N."/>
            <person name="Duong T.A."/>
            <person name="van der Merwe N.A."/>
            <person name="Wingfield M.J."/>
            <person name="Wingfield B.D."/>
        </authorList>
    </citation>
    <scope>NUCLEOTIDE SEQUENCE [LARGE SCALE GENOMIC DNA]</scope>
    <source>
        <strain evidence="3 4">CMW 12675</strain>
    </source>
</reference>
<dbReference type="Pfam" id="PF03765">
    <property type="entry name" value="CRAL_TRIO_N"/>
    <property type="match status" value="1"/>
</dbReference>
<keyword evidence="4" id="KW-1185">Reference proteome</keyword>
<dbReference type="SMART" id="SM01100">
    <property type="entry name" value="CRAL_TRIO_N"/>
    <property type="match status" value="1"/>
</dbReference>
<feature type="region of interest" description="Disordered" evidence="1">
    <location>
        <begin position="51"/>
        <end position="96"/>
    </location>
</feature>
<feature type="domain" description="CRAL-TRIO" evidence="2">
    <location>
        <begin position="214"/>
        <end position="359"/>
    </location>
</feature>
<dbReference type="EMBL" id="JAWDJO010000031">
    <property type="protein sequence ID" value="KAL1898646.1"/>
    <property type="molecule type" value="Genomic_DNA"/>
</dbReference>
<dbReference type="Pfam" id="PF00650">
    <property type="entry name" value="CRAL_TRIO"/>
    <property type="match status" value="1"/>
</dbReference>
<dbReference type="InterPro" id="IPR001251">
    <property type="entry name" value="CRAL-TRIO_dom"/>
</dbReference>
<feature type="compositionally biased region" description="Polar residues" evidence="1">
    <location>
        <begin position="9"/>
        <end position="18"/>
    </location>
</feature>
<evidence type="ECO:0000313" key="3">
    <source>
        <dbReference type="EMBL" id="KAL1898646.1"/>
    </source>
</evidence>
<proteinExistence type="predicted"/>
<dbReference type="SUPFAM" id="SSF46938">
    <property type="entry name" value="CRAL/TRIO N-terminal domain"/>
    <property type="match status" value="1"/>
</dbReference>
<dbReference type="PANTHER" id="PTHR46590:SF1">
    <property type="entry name" value="PHOSPHATIDYLINOSITOL TRANSFER PROTEIN CSR1"/>
    <property type="match status" value="1"/>
</dbReference>
<feature type="region of interest" description="Disordered" evidence="1">
    <location>
        <begin position="1"/>
        <end position="27"/>
    </location>
</feature>
<organism evidence="3 4">
    <name type="scientific">Ceratocystis pirilliformis</name>
    <dbReference type="NCBI Taxonomy" id="259994"/>
    <lineage>
        <taxon>Eukaryota</taxon>
        <taxon>Fungi</taxon>
        <taxon>Dikarya</taxon>
        <taxon>Ascomycota</taxon>
        <taxon>Pezizomycotina</taxon>
        <taxon>Sordariomycetes</taxon>
        <taxon>Hypocreomycetidae</taxon>
        <taxon>Microascales</taxon>
        <taxon>Ceratocystidaceae</taxon>
        <taxon>Ceratocystis</taxon>
    </lineage>
</organism>
<dbReference type="InterPro" id="IPR036865">
    <property type="entry name" value="CRAL-TRIO_dom_sf"/>
</dbReference>
<feature type="compositionally biased region" description="Polar residues" evidence="1">
    <location>
        <begin position="51"/>
        <end position="71"/>
    </location>
</feature>
<dbReference type="Gene3D" id="3.40.525.10">
    <property type="entry name" value="CRAL-TRIO lipid binding domain"/>
    <property type="match status" value="1"/>
</dbReference>
<accession>A0ABR3ZEV8</accession>
<dbReference type="InterPro" id="IPR011074">
    <property type="entry name" value="CRAL/TRIO_N_dom"/>
</dbReference>
<dbReference type="SMART" id="SM00516">
    <property type="entry name" value="SEC14"/>
    <property type="match status" value="1"/>
</dbReference>
<dbReference type="InterPro" id="IPR036273">
    <property type="entry name" value="CRAL/TRIO_N_dom_sf"/>
</dbReference>
<protein>
    <submittedName>
        <fullName evidence="3">Phosphatidylinositol transfer protein csr1</fullName>
    </submittedName>
</protein>
<evidence type="ECO:0000256" key="1">
    <source>
        <dbReference type="SAM" id="MobiDB-lite"/>
    </source>
</evidence>
<comment type="caution">
    <text evidence="3">The sequence shown here is derived from an EMBL/GenBank/DDBJ whole genome shotgun (WGS) entry which is preliminary data.</text>
</comment>
<dbReference type="PANTHER" id="PTHR46590">
    <property type="entry name" value="PHOSPHATIDYLINOSITOL TRANSFER PROTEIN CSR1-RELATED"/>
    <property type="match status" value="1"/>
</dbReference>
<gene>
    <name evidence="3" type="primary">CSR1_1</name>
    <name evidence="3" type="ORF">Cpir12675_001850</name>
</gene>
<evidence type="ECO:0000259" key="2">
    <source>
        <dbReference type="PROSITE" id="PS50191"/>
    </source>
</evidence>